<evidence type="ECO:0000313" key="3">
    <source>
        <dbReference type="Proteomes" id="UP000703269"/>
    </source>
</evidence>
<dbReference type="AlphaFoldDB" id="A0A9P3LGR0"/>
<gene>
    <name evidence="2" type="ORF">PsYK624_109700</name>
</gene>
<keyword evidence="3" id="KW-1185">Reference proteome</keyword>
<evidence type="ECO:0000256" key="1">
    <source>
        <dbReference type="SAM" id="Phobius"/>
    </source>
</evidence>
<protein>
    <submittedName>
        <fullName evidence="2">Uncharacterized protein</fullName>
    </submittedName>
</protein>
<keyword evidence="1" id="KW-0812">Transmembrane</keyword>
<evidence type="ECO:0000313" key="2">
    <source>
        <dbReference type="EMBL" id="GJE94796.1"/>
    </source>
</evidence>
<feature type="transmembrane region" description="Helical" evidence="1">
    <location>
        <begin position="442"/>
        <end position="460"/>
    </location>
</feature>
<feature type="transmembrane region" description="Helical" evidence="1">
    <location>
        <begin position="466"/>
        <end position="488"/>
    </location>
</feature>
<dbReference type="Proteomes" id="UP000703269">
    <property type="component" value="Unassembled WGS sequence"/>
</dbReference>
<proteinExistence type="predicted"/>
<comment type="caution">
    <text evidence="2">The sequence shown here is derived from an EMBL/GenBank/DDBJ whole genome shotgun (WGS) entry which is preliminary data.</text>
</comment>
<keyword evidence="1" id="KW-0472">Membrane</keyword>
<name>A0A9P3LGR0_9APHY</name>
<dbReference type="EMBL" id="BPQB01000043">
    <property type="protein sequence ID" value="GJE94796.1"/>
    <property type="molecule type" value="Genomic_DNA"/>
</dbReference>
<dbReference type="OrthoDB" id="2674421at2759"/>
<reference evidence="2 3" key="1">
    <citation type="submission" date="2021-08" db="EMBL/GenBank/DDBJ databases">
        <title>Draft Genome Sequence of Phanerochaete sordida strain YK-624.</title>
        <authorList>
            <person name="Mori T."/>
            <person name="Dohra H."/>
            <person name="Suzuki T."/>
            <person name="Kawagishi H."/>
            <person name="Hirai H."/>
        </authorList>
    </citation>
    <scope>NUCLEOTIDE SEQUENCE [LARGE SCALE GENOMIC DNA]</scope>
    <source>
        <strain evidence="2 3">YK-624</strain>
    </source>
</reference>
<sequence length="526" mass="58241">MFVPTELVAEQPLSLASDNASVCATVIDDLEAKAPMRIVAMAPSNVQNCKYLTREAYYPADSEKSRVPHISPLKTKFENSGMHGGWDRHIAPEGKPYFQAVHRPVVTMDAPDDDIEEAADSLLARLEAHDVPADTEIVLVKYTETDTGDAVMGYHLASMSARTVFWLDEVPSNLATQDVRAAVSETHLGLAVTAQFWSHVENFPNHRGIPEDAIRELRDACAHGQFDRVTSSTSTFSLTPEYLAPLWRCMDSLKADEANGYLNMIAARLLHTLYDDRFKHFYGEPGVRLASTARALEGETSSGVTSWLFAPASVVLFGLPSLYLQELDDVYCDNLVQFSDWQRFLARCQKDRADLQVPTFIMVCADIGLLALTPAECIAARTLSGVSVVLLISVYATSQVFSLYERQRKANTADAAIEYMTKWDPSDGPRYRLAIGLSIPRALFLWSLATFVAALVMDLFRSSVPATQVSVLAVLATMALIIIALLWIEVDCDDRASRGMARLWNWLTRAVRFPQRNYASNAGSVV</sequence>
<keyword evidence="1" id="KW-1133">Transmembrane helix</keyword>
<accession>A0A9P3LGR0</accession>
<feature type="transmembrane region" description="Helical" evidence="1">
    <location>
        <begin position="383"/>
        <end position="404"/>
    </location>
</feature>
<organism evidence="2 3">
    <name type="scientific">Phanerochaete sordida</name>
    <dbReference type="NCBI Taxonomy" id="48140"/>
    <lineage>
        <taxon>Eukaryota</taxon>
        <taxon>Fungi</taxon>
        <taxon>Dikarya</taxon>
        <taxon>Basidiomycota</taxon>
        <taxon>Agaricomycotina</taxon>
        <taxon>Agaricomycetes</taxon>
        <taxon>Polyporales</taxon>
        <taxon>Phanerochaetaceae</taxon>
        <taxon>Phanerochaete</taxon>
    </lineage>
</organism>